<reference evidence="1 2" key="1">
    <citation type="submission" date="2019-11" db="EMBL/GenBank/DDBJ databases">
        <title>Spirosoma endbachense sp. nov., isolated from a natural salt meadow.</title>
        <authorList>
            <person name="Rojas J."/>
            <person name="Ambika Manirajan B."/>
            <person name="Ratering S."/>
            <person name="Suarez C."/>
            <person name="Geissler-Plaum R."/>
            <person name="Schnell S."/>
        </authorList>
    </citation>
    <scope>NUCLEOTIDE SEQUENCE [LARGE SCALE GENOMIC DNA]</scope>
    <source>
        <strain evidence="1 2">I-24</strain>
    </source>
</reference>
<proteinExistence type="predicted"/>
<name>A0A6P1VZY5_9BACT</name>
<evidence type="ECO:0000313" key="1">
    <source>
        <dbReference type="EMBL" id="QHV97289.1"/>
    </source>
</evidence>
<evidence type="ECO:0000313" key="2">
    <source>
        <dbReference type="Proteomes" id="UP000464577"/>
    </source>
</evidence>
<gene>
    <name evidence="1" type="ORF">GJR95_20770</name>
</gene>
<dbReference type="Proteomes" id="UP000464577">
    <property type="component" value="Chromosome"/>
</dbReference>
<dbReference type="EMBL" id="CP045997">
    <property type="protein sequence ID" value="QHV97289.1"/>
    <property type="molecule type" value="Genomic_DNA"/>
</dbReference>
<dbReference type="AlphaFoldDB" id="A0A6P1VZY5"/>
<sequence length="186" mass="21796">MHKPIEERLMISLPDLKRRGFFARNRSGSIIWLLGDNVLASIWVRVNYDEENLPEGGTLRVHYTQNGQFVEEQVDLVHIASNLGRGGGIWYFVCPQTHRRCRILIKGRYGFVSRHDEGGMRYQAQLRSHSQRAFYTGLRILKQKARAIEAVEWFSNPHCKRSYGGKLTRPMHRYLKLRRTTQQLND</sequence>
<protein>
    <submittedName>
        <fullName evidence="1">Uncharacterized protein</fullName>
    </submittedName>
</protein>
<dbReference type="RefSeq" id="WP_162387700.1">
    <property type="nucleotide sequence ID" value="NZ_CP045997.1"/>
</dbReference>
<accession>A0A6P1VZY5</accession>
<dbReference type="KEGG" id="senf:GJR95_20770"/>
<keyword evidence="2" id="KW-1185">Reference proteome</keyword>
<organism evidence="1 2">
    <name type="scientific">Spirosoma endbachense</name>
    <dbReference type="NCBI Taxonomy" id="2666025"/>
    <lineage>
        <taxon>Bacteria</taxon>
        <taxon>Pseudomonadati</taxon>
        <taxon>Bacteroidota</taxon>
        <taxon>Cytophagia</taxon>
        <taxon>Cytophagales</taxon>
        <taxon>Cytophagaceae</taxon>
        <taxon>Spirosoma</taxon>
    </lineage>
</organism>